<accession>A0A6I8LLR6</accession>
<feature type="signal peptide" evidence="1">
    <location>
        <begin position="1"/>
        <end position="27"/>
    </location>
</feature>
<evidence type="ECO:0000256" key="1">
    <source>
        <dbReference type="SAM" id="SignalP"/>
    </source>
</evidence>
<keyword evidence="1" id="KW-0732">Signal</keyword>
<keyword evidence="3" id="KW-1185">Reference proteome</keyword>
<gene>
    <name evidence="2" type="ORF">AA23TX_02982</name>
</gene>
<proteinExistence type="predicted"/>
<evidence type="ECO:0000313" key="3">
    <source>
        <dbReference type="Proteomes" id="UP000399805"/>
    </source>
</evidence>
<feature type="chain" id="PRO_5039635956" evidence="1">
    <location>
        <begin position="28"/>
        <end position="245"/>
    </location>
</feature>
<sequence>MSRLHLGALIAAGAVAALISAGCSSTAGTPSPAAASSTGAPTSASVEAASLAGSEAGSAVAAAAKQAKAVHIRGTVAEGGNINLDLQLNPDSASGTVVQDGLEIPVLRTGDKYFFRFSQSLIDKAGIPASVGKLLKDKWVPSTSQVGAGIGEAFKQFLDYKTFTDNTVGQLASTSFKEGGQTTAGGVPALTFTSTDGTATVAATEPHYLLRMQAPKNGTLEFSDWDKPTTVTAPKAAEIYSGPGA</sequence>
<name>A0A6I8LLR6_9PSEU</name>
<dbReference type="Proteomes" id="UP000399805">
    <property type="component" value="Unassembled WGS sequence"/>
</dbReference>
<protein>
    <submittedName>
        <fullName evidence="2">Lipoprotein</fullName>
    </submittedName>
</protein>
<reference evidence="2 3" key="1">
    <citation type="submission" date="2019-09" db="EMBL/GenBank/DDBJ databases">
        <authorList>
            <person name="Leyn A S."/>
        </authorList>
    </citation>
    <scope>NUCLEOTIDE SEQUENCE [LARGE SCALE GENOMIC DNA]</scope>
    <source>
        <strain evidence="2">AA231_1</strain>
    </source>
</reference>
<dbReference type="EMBL" id="CABVGP010000001">
    <property type="protein sequence ID" value="VVJ17961.1"/>
    <property type="molecule type" value="Genomic_DNA"/>
</dbReference>
<dbReference type="AlphaFoldDB" id="A0A6I8LLR6"/>
<dbReference type="RefSeq" id="WP_155543044.1">
    <property type="nucleotide sequence ID" value="NZ_CABVGP010000001.1"/>
</dbReference>
<keyword evidence="2" id="KW-0449">Lipoprotein</keyword>
<evidence type="ECO:0000313" key="2">
    <source>
        <dbReference type="EMBL" id="VVJ17961.1"/>
    </source>
</evidence>
<organism evidence="2 3">
    <name type="scientific">Amycolatopsis camponoti</name>
    <dbReference type="NCBI Taxonomy" id="2606593"/>
    <lineage>
        <taxon>Bacteria</taxon>
        <taxon>Bacillati</taxon>
        <taxon>Actinomycetota</taxon>
        <taxon>Actinomycetes</taxon>
        <taxon>Pseudonocardiales</taxon>
        <taxon>Pseudonocardiaceae</taxon>
        <taxon>Amycolatopsis</taxon>
    </lineage>
</organism>
<dbReference type="PROSITE" id="PS51257">
    <property type="entry name" value="PROKAR_LIPOPROTEIN"/>
    <property type="match status" value="1"/>
</dbReference>